<dbReference type="OrthoDB" id="319754at2157"/>
<dbReference type="EMBL" id="JAGGKE010000006">
    <property type="protein sequence ID" value="MBP1902119.1"/>
    <property type="molecule type" value="Genomic_DNA"/>
</dbReference>
<organism evidence="2 3">
    <name type="scientific">Halorubrum trapanicum</name>
    <dbReference type="NCBI Taxonomy" id="29284"/>
    <lineage>
        <taxon>Archaea</taxon>
        <taxon>Methanobacteriati</taxon>
        <taxon>Methanobacteriota</taxon>
        <taxon>Stenosarchaea group</taxon>
        <taxon>Halobacteria</taxon>
        <taxon>Halobacteriales</taxon>
        <taxon>Haloferacaceae</taxon>
        <taxon>Halorubrum</taxon>
    </lineage>
</organism>
<keyword evidence="1" id="KW-1133">Transmembrane helix</keyword>
<accession>A0A8J7UMH2</accession>
<keyword evidence="1" id="KW-0812">Transmembrane</keyword>
<name>A0A8J7UMH2_9EURY</name>
<gene>
    <name evidence="2" type="ORF">J2744_001802</name>
</gene>
<keyword evidence="3" id="KW-1185">Reference proteome</keyword>
<protein>
    <submittedName>
        <fullName evidence="2">Uncharacterized protein</fullName>
    </submittedName>
</protein>
<evidence type="ECO:0000256" key="1">
    <source>
        <dbReference type="SAM" id="Phobius"/>
    </source>
</evidence>
<proteinExistence type="predicted"/>
<reference evidence="2 3" key="1">
    <citation type="submission" date="2021-03" db="EMBL/GenBank/DDBJ databases">
        <title>Genomic Encyclopedia of Type Strains, Phase IV (KMG-IV): sequencing the most valuable type-strain genomes for metagenomic binning, comparative biology and taxonomic classification.</title>
        <authorList>
            <person name="Goeker M."/>
        </authorList>
    </citation>
    <scope>NUCLEOTIDE SEQUENCE [LARGE SCALE GENOMIC DNA]</scope>
    <source>
        <strain evidence="2 3">DSM 12287</strain>
    </source>
</reference>
<dbReference type="Proteomes" id="UP000770586">
    <property type="component" value="Unassembled WGS sequence"/>
</dbReference>
<sequence>MLNKVGKYLYQASDPDPRALKIVAVSSAFILFLFASDPLPGNRYYVVGLLLTTLALAAAILLLFAK</sequence>
<comment type="caution">
    <text evidence="2">The sequence shown here is derived from an EMBL/GenBank/DDBJ whole genome shotgun (WGS) entry which is preliminary data.</text>
</comment>
<dbReference type="AlphaFoldDB" id="A0A8J7UMH2"/>
<feature type="transmembrane region" description="Helical" evidence="1">
    <location>
        <begin position="20"/>
        <end position="39"/>
    </location>
</feature>
<evidence type="ECO:0000313" key="3">
    <source>
        <dbReference type="Proteomes" id="UP000770586"/>
    </source>
</evidence>
<evidence type="ECO:0000313" key="2">
    <source>
        <dbReference type="EMBL" id="MBP1902119.1"/>
    </source>
</evidence>
<feature type="transmembrane region" description="Helical" evidence="1">
    <location>
        <begin position="45"/>
        <end position="65"/>
    </location>
</feature>
<keyword evidence="1" id="KW-0472">Membrane</keyword>
<dbReference type="RefSeq" id="WP_209546889.1">
    <property type="nucleotide sequence ID" value="NZ_BAAADX010000002.1"/>
</dbReference>